<keyword evidence="2" id="KW-0768">Sushi</keyword>
<accession>A0A914RZD3</accession>
<evidence type="ECO:0000256" key="1">
    <source>
        <dbReference type="ARBA" id="ARBA00023157"/>
    </source>
</evidence>
<keyword evidence="3" id="KW-0732">Signal</keyword>
<evidence type="ECO:0000313" key="6">
    <source>
        <dbReference type="WBParaSite" id="PEQ_0001168801-mRNA-1"/>
    </source>
</evidence>
<dbReference type="InterPro" id="IPR000436">
    <property type="entry name" value="Sushi_SCR_CCP_dom"/>
</dbReference>
<dbReference type="PROSITE" id="PS50923">
    <property type="entry name" value="SUSHI"/>
    <property type="match status" value="1"/>
</dbReference>
<protein>
    <submittedName>
        <fullName evidence="6">Sushi domain-containing protein</fullName>
    </submittedName>
</protein>
<evidence type="ECO:0000256" key="3">
    <source>
        <dbReference type="SAM" id="SignalP"/>
    </source>
</evidence>
<organism evidence="5 6">
    <name type="scientific">Parascaris equorum</name>
    <name type="common">Equine roundworm</name>
    <dbReference type="NCBI Taxonomy" id="6256"/>
    <lineage>
        <taxon>Eukaryota</taxon>
        <taxon>Metazoa</taxon>
        <taxon>Ecdysozoa</taxon>
        <taxon>Nematoda</taxon>
        <taxon>Chromadorea</taxon>
        <taxon>Rhabditida</taxon>
        <taxon>Spirurina</taxon>
        <taxon>Ascaridomorpha</taxon>
        <taxon>Ascaridoidea</taxon>
        <taxon>Ascarididae</taxon>
        <taxon>Parascaris</taxon>
    </lineage>
</organism>
<reference evidence="6" key="1">
    <citation type="submission" date="2022-11" db="UniProtKB">
        <authorList>
            <consortium name="WormBaseParasite"/>
        </authorList>
    </citation>
    <scope>IDENTIFICATION</scope>
</reference>
<keyword evidence="1" id="KW-1015">Disulfide bond</keyword>
<sequence length="100" mass="10999">MMGASHLKCMQDGTWNGTAPLCLLLIISASNSQLSSFRQCIYDPQEDGRDYWLSGAEVDCPLVDCGPPPSLAGAFYDGDDYSHKVFSYVLCSHCRCLILK</sequence>
<dbReference type="WBParaSite" id="PEQ_0001168801-mRNA-1">
    <property type="protein sequence ID" value="PEQ_0001168801-mRNA-1"/>
    <property type="gene ID" value="PEQ_0001168801"/>
</dbReference>
<name>A0A914RZD3_PAREQ</name>
<feature type="domain" description="Sushi" evidence="4">
    <location>
        <begin position="1"/>
        <end position="24"/>
    </location>
</feature>
<feature type="chain" id="PRO_5037009878" evidence="3">
    <location>
        <begin position="33"/>
        <end position="100"/>
    </location>
</feature>
<dbReference type="AlphaFoldDB" id="A0A914RZD3"/>
<feature type="signal peptide" evidence="3">
    <location>
        <begin position="1"/>
        <end position="32"/>
    </location>
</feature>
<evidence type="ECO:0000313" key="5">
    <source>
        <dbReference type="Proteomes" id="UP000887564"/>
    </source>
</evidence>
<keyword evidence="5" id="KW-1185">Reference proteome</keyword>
<evidence type="ECO:0000259" key="4">
    <source>
        <dbReference type="PROSITE" id="PS50923"/>
    </source>
</evidence>
<dbReference type="Proteomes" id="UP000887564">
    <property type="component" value="Unplaced"/>
</dbReference>
<comment type="caution">
    <text evidence="2">Lacks conserved residue(s) required for the propagation of feature annotation.</text>
</comment>
<evidence type="ECO:0000256" key="2">
    <source>
        <dbReference type="PROSITE-ProRule" id="PRU00302"/>
    </source>
</evidence>
<proteinExistence type="predicted"/>